<feature type="signal peptide" evidence="1">
    <location>
        <begin position="1"/>
        <end position="22"/>
    </location>
</feature>
<keyword evidence="1" id="KW-0732">Signal</keyword>
<organism evidence="2 3">
    <name type="scientific">Octopus vulgaris</name>
    <name type="common">Common octopus</name>
    <dbReference type="NCBI Taxonomy" id="6645"/>
    <lineage>
        <taxon>Eukaryota</taxon>
        <taxon>Metazoa</taxon>
        <taxon>Spiralia</taxon>
        <taxon>Lophotrochozoa</taxon>
        <taxon>Mollusca</taxon>
        <taxon>Cephalopoda</taxon>
        <taxon>Coleoidea</taxon>
        <taxon>Octopodiformes</taxon>
        <taxon>Octopoda</taxon>
        <taxon>Incirrata</taxon>
        <taxon>Octopodidae</taxon>
        <taxon>Octopus</taxon>
    </lineage>
</organism>
<gene>
    <name evidence="2" type="ORF">OCTVUL_1B024584</name>
</gene>
<dbReference type="Proteomes" id="UP001162480">
    <property type="component" value="Chromosome 12"/>
</dbReference>
<reference evidence="2" key="1">
    <citation type="submission" date="2023-08" db="EMBL/GenBank/DDBJ databases">
        <authorList>
            <person name="Alioto T."/>
            <person name="Alioto T."/>
            <person name="Gomez Garrido J."/>
        </authorList>
    </citation>
    <scope>NUCLEOTIDE SEQUENCE</scope>
</reference>
<evidence type="ECO:0008006" key="4">
    <source>
        <dbReference type="Google" id="ProtNLM"/>
    </source>
</evidence>
<dbReference type="AlphaFoldDB" id="A0AA36FB13"/>
<feature type="chain" id="PRO_5041271302" description="Secreted protein" evidence="1">
    <location>
        <begin position="23"/>
        <end position="116"/>
    </location>
</feature>
<accession>A0AA36FB13</accession>
<evidence type="ECO:0000256" key="1">
    <source>
        <dbReference type="SAM" id="SignalP"/>
    </source>
</evidence>
<proteinExistence type="predicted"/>
<evidence type="ECO:0000313" key="2">
    <source>
        <dbReference type="EMBL" id="CAI9730987.1"/>
    </source>
</evidence>
<sequence length="116" mass="12550">MRVGWVCILASTGSVIVGKARGRDGNDGDYANEKCIYMNDDHGIDDCDDFVRVIGDGGAVYATPSAVGCTEQQILVLRRQIILLNDVITLSELHLVETCNIALFICCEESARIGSL</sequence>
<name>A0AA36FB13_OCTVU</name>
<keyword evidence="3" id="KW-1185">Reference proteome</keyword>
<evidence type="ECO:0000313" key="3">
    <source>
        <dbReference type="Proteomes" id="UP001162480"/>
    </source>
</evidence>
<protein>
    <recommendedName>
        <fullName evidence="4">Secreted protein</fullName>
    </recommendedName>
</protein>
<dbReference type="EMBL" id="OX597825">
    <property type="protein sequence ID" value="CAI9730987.1"/>
    <property type="molecule type" value="Genomic_DNA"/>
</dbReference>